<name>A0A1X9LMA8_9MICO</name>
<evidence type="ECO:0000313" key="7">
    <source>
        <dbReference type="EMBL" id="ARJ06247.1"/>
    </source>
</evidence>
<proteinExistence type="predicted"/>
<evidence type="ECO:0000313" key="8">
    <source>
        <dbReference type="Proteomes" id="UP000192775"/>
    </source>
</evidence>
<evidence type="ECO:0000256" key="3">
    <source>
        <dbReference type="ARBA" id="ARBA00022643"/>
    </source>
</evidence>
<comment type="cofactor">
    <cofactor evidence="1">
        <name>FMN</name>
        <dbReference type="ChEBI" id="CHEBI:58210"/>
    </cofactor>
</comment>
<dbReference type="GO" id="GO:0003959">
    <property type="term" value="F:NADPH dehydrogenase activity"/>
    <property type="evidence" value="ECO:0007669"/>
    <property type="project" value="InterPro"/>
</dbReference>
<dbReference type="SUPFAM" id="SSF51395">
    <property type="entry name" value="FMN-linked oxidoreductases"/>
    <property type="match status" value="1"/>
</dbReference>
<evidence type="ECO:0000259" key="6">
    <source>
        <dbReference type="Pfam" id="PF00724"/>
    </source>
</evidence>
<evidence type="ECO:0000256" key="1">
    <source>
        <dbReference type="ARBA" id="ARBA00001917"/>
    </source>
</evidence>
<protein>
    <submittedName>
        <fullName evidence="7">Oxidoreductase</fullName>
    </submittedName>
</protein>
<keyword evidence="8" id="KW-1185">Reference proteome</keyword>
<dbReference type="InterPro" id="IPR013785">
    <property type="entry name" value="Aldolase_TIM"/>
</dbReference>
<dbReference type="Pfam" id="PF00724">
    <property type="entry name" value="Oxidored_FMN"/>
    <property type="match status" value="1"/>
</dbReference>
<reference evidence="7 8" key="1">
    <citation type="submission" date="2017-04" db="EMBL/GenBank/DDBJ databases">
        <authorList>
            <person name="Afonso C.L."/>
            <person name="Miller P.J."/>
            <person name="Scott M.A."/>
            <person name="Spackman E."/>
            <person name="Goraichik I."/>
            <person name="Dimitrov K.M."/>
            <person name="Suarez D.L."/>
            <person name="Swayne D.E."/>
        </authorList>
    </citation>
    <scope>NUCLEOTIDE SEQUENCE [LARGE SCALE GENOMIC DNA]</scope>
    <source>
        <strain evidence="8">XA(T)</strain>
    </source>
</reference>
<dbReference type="Proteomes" id="UP000192775">
    <property type="component" value="Chromosome"/>
</dbReference>
<feature type="domain" description="NADH:flavin oxidoreductase/NADH oxidase N-terminal" evidence="6">
    <location>
        <begin position="6"/>
        <end position="343"/>
    </location>
</feature>
<dbReference type="CDD" id="cd02932">
    <property type="entry name" value="OYE_YqiM_FMN"/>
    <property type="match status" value="1"/>
</dbReference>
<keyword evidence="2" id="KW-0285">Flavoprotein</keyword>
<dbReference type="GO" id="GO:0010181">
    <property type="term" value="F:FMN binding"/>
    <property type="evidence" value="ECO:0007669"/>
    <property type="project" value="InterPro"/>
</dbReference>
<dbReference type="AlphaFoldDB" id="A0A1X9LMA8"/>
<dbReference type="GO" id="GO:0050661">
    <property type="term" value="F:NADP binding"/>
    <property type="evidence" value="ECO:0007669"/>
    <property type="project" value="InterPro"/>
</dbReference>
<dbReference type="Gene3D" id="3.20.20.70">
    <property type="entry name" value="Aldolase class I"/>
    <property type="match status" value="1"/>
</dbReference>
<organism evidence="7 8">
    <name type="scientific">Cnuibacter physcomitrellae</name>
    <dbReference type="NCBI Taxonomy" id="1619308"/>
    <lineage>
        <taxon>Bacteria</taxon>
        <taxon>Bacillati</taxon>
        <taxon>Actinomycetota</taxon>
        <taxon>Actinomycetes</taxon>
        <taxon>Micrococcales</taxon>
        <taxon>Microbacteriaceae</taxon>
        <taxon>Cnuibacter</taxon>
    </lineage>
</organism>
<keyword evidence="4" id="KW-0521">NADP</keyword>
<dbReference type="KEGG" id="cphy:B5808_14255"/>
<evidence type="ECO:0000256" key="4">
    <source>
        <dbReference type="ARBA" id="ARBA00022857"/>
    </source>
</evidence>
<dbReference type="PANTHER" id="PTHR43303:SF4">
    <property type="entry name" value="NADPH DEHYDROGENASE C23G7.10C-RELATED"/>
    <property type="match status" value="1"/>
</dbReference>
<dbReference type="InterPro" id="IPR044152">
    <property type="entry name" value="YqjM-like"/>
</dbReference>
<dbReference type="STRING" id="1619308.B5808_14255"/>
<keyword evidence="5" id="KW-0560">Oxidoreductase</keyword>
<keyword evidence="3" id="KW-0288">FMN</keyword>
<dbReference type="InterPro" id="IPR001155">
    <property type="entry name" value="OxRdtase_FMN_N"/>
</dbReference>
<gene>
    <name evidence="7" type="ORF">B5808_14255</name>
</gene>
<evidence type="ECO:0000256" key="5">
    <source>
        <dbReference type="ARBA" id="ARBA00023002"/>
    </source>
</evidence>
<dbReference type="EMBL" id="CP020715">
    <property type="protein sequence ID" value="ARJ06247.1"/>
    <property type="molecule type" value="Genomic_DNA"/>
</dbReference>
<sequence length="359" mass="38660">MTMSALFSPFTLRDVTFPNRLWVGPMCQYSVEAEDGVPTDWHLAHLGAFATGGAGLIVVEATGVVPEGRISPQDLGLWNDEQQAAFARIVGFLHAQGAVAGIQLAHAGRKASTYRPWAAERGTVPEGSGGWPTVAPSAIAFGRYAQPRELTGDEVRGLVEAFAASARRAVAAGFDVIELHAAHGYLLHEFLSPLSNERTDEWGGSLEGRARFLLEVVRAVRAEVGESVPVIVRLSASDWAPGGFEREDAARVARWAQDAGADLFDVSTGGLVAHQEIDVHPLYQVPHARYIRETAGVPVSAVGLITEAGQAEELVASGEVDAVTMARQFLRDPRFPLRAAHELGAEVAWPLQYDRARWS</sequence>
<evidence type="ECO:0000256" key="2">
    <source>
        <dbReference type="ARBA" id="ARBA00022630"/>
    </source>
</evidence>
<dbReference type="PANTHER" id="PTHR43303">
    <property type="entry name" value="NADPH DEHYDROGENASE C23G7.10C-RELATED"/>
    <property type="match status" value="1"/>
</dbReference>
<accession>A0A1X9LMA8</accession>